<evidence type="ECO:0000313" key="2">
    <source>
        <dbReference type="EMBL" id="KAG7497263.1"/>
    </source>
</evidence>
<dbReference type="PANTHER" id="PTHR35354">
    <property type="entry name" value="RGD1561648"/>
    <property type="match status" value="1"/>
</dbReference>
<dbReference type="Proteomes" id="UP000693946">
    <property type="component" value="Linkage Group LG3"/>
</dbReference>
<evidence type="ECO:0000313" key="3">
    <source>
        <dbReference type="Proteomes" id="UP000693946"/>
    </source>
</evidence>
<feature type="region of interest" description="Disordered" evidence="1">
    <location>
        <begin position="132"/>
        <end position="198"/>
    </location>
</feature>
<accession>A0AAV6QY56</accession>
<dbReference type="PANTHER" id="PTHR35354:SF1">
    <property type="entry name" value="RGD1561648"/>
    <property type="match status" value="1"/>
</dbReference>
<organism evidence="2 3">
    <name type="scientific">Solea senegalensis</name>
    <name type="common">Senegalese sole</name>
    <dbReference type="NCBI Taxonomy" id="28829"/>
    <lineage>
        <taxon>Eukaryota</taxon>
        <taxon>Metazoa</taxon>
        <taxon>Chordata</taxon>
        <taxon>Craniata</taxon>
        <taxon>Vertebrata</taxon>
        <taxon>Euteleostomi</taxon>
        <taxon>Actinopterygii</taxon>
        <taxon>Neopterygii</taxon>
        <taxon>Teleostei</taxon>
        <taxon>Neoteleostei</taxon>
        <taxon>Acanthomorphata</taxon>
        <taxon>Carangaria</taxon>
        <taxon>Pleuronectiformes</taxon>
        <taxon>Pleuronectoidei</taxon>
        <taxon>Soleidae</taxon>
        <taxon>Solea</taxon>
    </lineage>
</organism>
<dbReference type="EMBL" id="JAGKHQ010000015">
    <property type="protein sequence ID" value="KAG7497263.1"/>
    <property type="molecule type" value="Genomic_DNA"/>
</dbReference>
<feature type="compositionally biased region" description="Polar residues" evidence="1">
    <location>
        <begin position="163"/>
        <end position="174"/>
    </location>
</feature>
<proteinExistence type="predicted"/>
<dbReference type="Pfam" id="PF15087">
    <property type="entry name" value="DUF4551"/>
    <property type="match status" value="1"/>
</dbReference>
<gene>
    <name evidence="2" type="ORF">JOB18_034425</name>
</gene>
<evidence type="ECO:0000256" key="1">
    <source>
        <dbReference type="SAM" id="MobiDB-lite"/>
    </source>
</evidence>
<dbReference type="InterPro" id="IPR027878">
    <property type="entry name" value="DUF4551"/>
</dbReference>
<protein>
    <submittedName>
        <fullName evidence="2">Uncharacterized protein</fullName>
    </submittedName>
</protein>
<name>A0AAV6QY56_SOLSE</name>
<reference evidence="2 3" key="1">
    <citation type="journal article" date="2021" name="Sci. Rep.">
        <title>Chromosome anchoring in Senegalese sole (Solea senegalensis) reveals sex-associated markers and genome rearrangements in flatfish.</title>
        <authorList>
            <person name="Guerrero-Cozar I."/>
            <person name="Gomez-Garrido J."/>
            <person name="Berbel C."/>
            <person name="Martinez-Blanch J.F."/>
            <person name="Alioto T."/>
            <person name="Claros M.G."/>
            <person name="Gagnaire P.A."/>
            <person name="Manchado M."/>
        </authorList>
    </citation>
    <scope>NUCLEOTIDE SEQUENCE [LARGE SCALE GENOMIC DNA]</scope>
    <source>
        <strain evidence="2">Sse05_10M</strain>
    </source>
</reference>
<keyword evidence="3" id="KW-1185">Reference proteome</keyword>
<dbReference type="AlphaFoldDB" id="A0AAV6QY56"/>
<comment type="caution">
    <text evidence="2">The sequence shown here is derived from an EMBL/GenBank/DDBJ whole genome shotgun (WGS) entry which is preliminary data.</text>
</comment>
<sequence>MARTGSGSGTLLSRRNIKLDSFLKRNLERREYERIRAHEPCVVTSETVNKVYMHAVLSDERVYVTEHAPRTLTVAVSFRRVRDIELVNDLPGFLSGKDREHSQHVRIIYVTNKPADKGRDWLRRDKGVGFPRVAPPFRRNSHSPSTTLTFEGYPAESERLKSSRSASCPNSDSLSLVKIPRPPTSSATPLPPPAGVRAQVPRWSASVLSREEGEWAEREEREAELHLYAVSQSSRLYLQLQSAWNRFIIRSTLLLDPLYRRKCGSYSDSTPGKWRPALSWAWTCHLFDQLTSELLQDSNSVDRVFLLLQELKTAAHGNVSLVSLFWRSELCVFLVQTLEESLHTQSLSGVNTEDQILLRTVIVETLVVMFSETQREAVRLNTLCANNGALASRMLLAVICDPHQQSQSSEVSSEIQVLLSEYLDAACWLLFELLLLGLETSRRFSADDFLSVAWILRVLKTHPHLLSFITHQAQQVVLVLSGPQGAVLSPVQSVLLFQRCRLLLACLQHDGALTQHVRSQLREEFRYLVKPSCVKEKLSPRFPITSPTLRLVDNFLSLMRQI</sequence>